<keyword evidence="2" id="KW-0963">Cytoplasm</keyword>
<protein>
    <submittedName>
        <fullName evidence="6">Uncharacterized protein</fullName>
    </submittedName>
</protein>
<reference evidence="7" key="1">
    <citation type="submission" date="2007-11" db="EMBL/GenBank/DDBJ databases">
        <authorList>
            <consortium name="The Broad Institute Genome Sequencing Platform"/>
            <person name="Volkman S.K."/>
            <person name="Daily J.P."/>
            <person name="Sarr O."/>
            <person name="Ndiaye D."/>
            <person name="Ndir O."/>
            <person name="Mboup S."/>
            <person name="Lukens A."/>
            <person name="Stange-Thomann N."/>
            <person name="Mauceli E."/>
            <person name="Gnerre S."/>
            <person name="Jaffe D."/>
            <person name="Zainoun J."/>
            <person name="Wiegand R.C."/>
            <person name="Birren B."/>
            <person name="Galagan J."/>
            <person name="Lander E."/>
            <person name="Wirth D.F."/>
        </authorList>
    </citation>
    <scope>NUCLEOTIDE SEQUENCE [LARGE SCALE GENOMIC DNA]</scope>
    <source>
        <strain evidence="7">7G8</strain>
    </source>
</reference>
<evidence type="ECO:0000256" key="2">
    <source>
        <dbReference type="ARBA" id="ARBA00022490"/>
    </source>
</evidence>
<dbReference type="GO" id="GO:0000932">
    <property type="term" value="C:P-body"/>
    <property type="evidence" value="ECO:0007669"/>
    <property type="project" value="TreeGrafter"/>
</dbReference>
<name>W7FJG1_PLAF8</name>
<dbReference type="Proteomes" id="UP000030688">
    <property type="component" value="Unassembled WGS sequence"/>
</dbReference>
<dbReference type="EMBL" id="KE123596">
    <property type="protein sequence ID" value="EUR75565.1"/>
    <property type="molecule type" value="Genomic_DNA"/>
</dbReference>
<accession>W7FJG1</accession>
<evidence type="ECO:0000256" key="1">
    <source>
        <dbReference type="ARBA" id="ARBA00004496"/>
    </source>
</evidence>
<dbReference type="PANTHER" id="PTHR15598">
    <property type="entry name" value="ENHANCER OF MRNA-DECAPPING PROTEIN 4"/>
    <property type="match status" value="1"/>
</dbReference>
<proteinExistence type="predicted"/>
<evidence type="ECO:0000256" key="4">
    <source>
        <dbReference type="ARBA" id="ARBA00022737"/>
    </source>
</evidence>
<dbReference type="InterPro" id="IPR045152">
    <property type="entry name" value="EDC4-like"/>
</dbReference>
<evidence type="ECO:0000256" key="5">
    <source>
        <dbReference type="SAM" id="Coils"/>
    </source>
</evidence>
<keyword evidence="3" id="KW-0853">WD repeat</keyword>
<dbReference type="PANTHER" id="PTHR15598:SF5">
    <property type="entry name" value="ENHANCER OF MRNA-DECAPPING PROTEIN 4"/>
    <property type="match status" value="1"/>
</dbReference>
<dbReference type="GO" id="GO:0031087">
    <property type="term" value="P:deadenylation-independent decapping of nuclear-transcribed mRNA"/>
    <property type="evidence" value="ECO:0007669"/>
    <property type="project" value="InterPro"/>
</dbReference>
<gene>
    <name evidence="6" type="ORF">PFBG_01306</name>
</gene>
<reference evidence="6 7" key="2">
    <citation type="submission" date="2013-02" db="EMBL/GenBank/DDBJ databases">
        <title>The Genome Sequence of Plasmodium falciparum 7G8.</title>
        <authorList>
            <consortium name="The Broad Institute Genome Sequencing Platform"/>
            <consortium name="The Broad Institute Genome Sequencing Center for Infectious Disease"/>
            <person name="Neafsey D."/>
            <person name="Cheeseman I."/>
            <person name="Volkman S."/>
            <person name="Adams J."/>
            <person name="Walker B."/>
            <person name="Young S.K."/>
            <person name="Zeng Q."/>
            <person name="Gargeya S."/>
            <person name="Fitzgerald M."/>
            <person name="Haas B."/>
            <person name="Abouelleil A."/>
            <person name="Alvarado L."/>
            <person name="Arachchi H.M."/>
            <person name="Berlin A.M."/>
            <person name="Chapman S.B."/>
            <person name="Dewar J."/>
            <person name="Goldberg J."/>
            <person name="Griggs A."/>
            <person name="Gujja S."/>
            <person name="Hansen M."/>
            <person name="Howarth C."/>
            <person name="Imamovic A."/>
            <person name="Larimer J."/>
            <person name="McCowan C."/>
            <person name="Murphy C."/>
            <person name="Neiman D."/>
            <person name="Pearson M."/>
            <person name="Priest M."/>
            <person name="Roberts A."/>
            <person name="Saif S."/>
            <person name="Shea T."/>
            <person name="Sisk P."/>
            <person name="Sykes S."/>
            <person name="Wortman J."/>
            <person name="Nusbaum C."/>
            <person name="Birren B."/>
        </authorList>
    </citation>
    <scope>NUCLEOTIDE SEQUENCE [LARGE SCALE GENOMIC DNA]</scope>
    <source>
        <strain evidence="6 7">7G8</strain>
    </source>
</reference>
<evidence type="ECO:0000256" key="3">
    <source>
        <dbReference type="ARBA" id="ARBA00022574"/>
    </source>
</evidence>
<evidence type="ECO:0000313" key="7">
    <source>
        <dbReference type="Proteomes" id="UP000030688"/>
    </source>
</evidence>
<comment type="subcellular location">
    <subcellularLocation>
        <location evidence="1">Cytoplasm</location>
    </subcellularLocation>
</comment>
<feature type="coiled-coil region" evidence="5">
    <location>
        <begin position="409"/>
        <end position="443"/>
    </location>
</feature>
<dbReference type="OrthoDB" id="340226at2759"/>
<keyword evidence="5" id="KW-0175">Coiled coil</keyword>
<evidence type="ECO:0000313" key="6">
    <source>
        <dbReference type="EMBL" id="EUR75565.1"/>
    </source>
</evidence>
<keyword evidence="4" id="KW-0677">Repeat</keyword>
<dbReference type="AlphaFoldDB" id="W7FJG1"/>
<organism evidence="6 7">
    <name type="scientific">Plasmodium falciparum (isolate 7G8)</name>
    <dbReference type="NCBI Taxonomy" id="57266"/>
    <lineage>
        <taxon>Eukaryota</taxon>
        <taxon>Sar</taxon>
        <taxon>Alveolata</taxon>
        <taxon>Apicomplexa</taxon>
        <taxon>Aconoidasida</taxon>
        <taxon>Haemosporida</taxon>
        <taxon>Plasmodiidae</taxon>
        <taxon>Plasmodium</taxon>
        <taxon>Plasmodium (Laverania)</taxon>
    </lineage>
</organism>
<sequence length="1149" mass="133991">MTNVEEEDIKKNLDHNKKIDIIMSNHEDTLKKYMECEEEDVEEDNKYNDDNMCDKKVSILSLSENEKLLEEKKKESFITNILLNNKYDKNNLSDLTYNNYNVHTILQNNQMLRNGEGNKIFHHVSELEGEEHVQNKDDIVIKTNINMDDTHMNIKKDETFGKKEKNLNSFLQKLGFFKNSYPVTVDSLLNNSDIIKNEMHKETSSIKKKCSDMLDEDTTSHLLLFNRMSEKYMCDKEMENENVYAFLHNNVHDNNNMVDDNNNMVDDNNNMVDDNNNMVDNHNNMVDNHNTMRSEDEIKNMDNILNHGDDKREDDVDSHDREGSLNKKDIFEKVYRNINRKVSEIIYEELRNINCVENNEITNEKSYRKGKGLINIDKYNKEGEIHDMNKSIFNEHDNRLIEYSCYRNSIELEKEVNKYHKKINELNEEIIHMKNMQENLNINMISINKNINKIYEIIKSTNYVKNEKENILNVCVDSTNNMDKIKDDLNNIHGMKLDKLGNEIINIKKYMNNSINKLNDNLLIMCDELKIYGDKSIKSGNESLKKILSQDICNKLEEYKKQKDIPTNHSNNNNNNYNILNHNKEVMDIINKNHHNALKKIMPSLISSEIQIQFSKSVVPGMREAYNTGFQSIKESFNSLISDNKNWLAKELFTLEKSIYEKCEQYNNDMLLALNNKIELLQNDLKLVIYNINEKMNTIWEEMNKVPKELNDCNSYQHKSIMDEKEIMDNEININSVNNINNINNINNLNNLNSVNSVNNNNNNQMMIVEYNEQDPYQEHMHSSSTNSNYQINKNNVVKSKVALTNMKRVKEPYAHSNTFVNSKVNHMNMNHAATNVNEKGVIFKGVKSLGVIPKGVVSSNKGVRVMNMNNEIINNNMNGGNVNSIFNNPMNGGNVNNIFNNPMNGRVSTNINTYNHSNTTNAHINNHSNNVNPHNTNDPSADIIIKGKINHLLSEQEYDQAFTLALSVDIEKNTNAFWILQLCYRYHSNLLSEDRLPISQPVLLGICKILCESLLRSSDLTIETADFRIKWIRECLEQLDIHHPDFLKTNASVFIQNMFNNISSFLYDIENCIRKMNENNDNIRSKNKLMLHTDIVNNESNILAFNELDNQNKKYSKYINITNYHPYNKNMLLILQDKLVQISKLLKR</sequence>